<proteinExistence type="predicted"/>
<dbReference type="InterPro" id="IPR010295">
    <property type="entry name" value="DUF898"/>
</dbReference>
<comment type="caution">
    <text evidence="2">The sequence shown here is derived from an EMBL/GenBank/DDBJ whole genome shotgun (WGS) entry which is preliminary data.</text>
</comment>
<feature type="transmembrane region" description="Helical" evidence="1">
    <location>
        <begin position="284"/>
        <end position="304"/>
    </location>
</feature>
<gene>
    <name evidence="2" type="ORF">ABDJ85_18810</name>
</gene>
<keyword evidence="1" id="KW-0812">Transmembrane</keyword>
<keyword evidence="3" id="KW-1185">Reference proteome</keyword>
<keyword evidence="1" id="KW-1133">Transmembrane helix</keyword>
<feature type="transmembrane region" description="Helical" evidence="1">
    <location>
        <begin position="195"/>
        <end position="215"/>
    </location>
</feature>
<name>A0ABV0G704_9BURK</name>
<protein>
    <submittedName>
        <fullName evidence="2">YjgN family protein</fullName>
    </submittedName>
</protein>
<feature type="transmembrane region" description="Helical" evidence="1">
    <location>
        <begin position="247"/>
        <end position="272"/>
    </location>
</feature>
<feature type="transmembrane region" description="Helical" evidence="1">
    <location>
        <begin position="161"/>
        <end position="183"/>
    </location>
</feature>
<feature type="transmembrane region" description="Helical" evidence="1">
    <location>
        <begin position="48"/>
        <end position="68"/>
    </location>
</feature>
<dbReference type="Pfam" id="PF05987">
    <property type="entry name" value="DUF898"/>
    <property type="match status" value="1"/>
</dbReference>
<dbReference type="RefSeq" id="WP_347706345.1">
    <property type="nucleotide sequence ID" value="NZ_JBDPZD010000008.1"/>
</dbReference>
<reference evidence="2 3" key="1">
    <citation type="submission" date="2024-05" db="EMBL/GenBank/DDBJ databases">
        <title>Roseateles sp. DJS-2-20 16S ribosomal RNA gene Genome sequencing and assembly.</title>
        <authorList>
            <person name="Woo H."/>
        </authorList>
    </citation>
    <scope>NUCLEOTIDE SEQUENCE [LARGE SCALE GENOMIC DNA]</scope>
    <source>
        <strain evidence="2 3">DJS-2-20</strain>
    </source>
</reference>
<feature type="transmembrane region" description="Helical" evidence="1">
    <location>
        <begin position="120"/>
        <end position="140"/>
    </location>
</feature>
<evidence type="ECO:0000313" key="3">
    <source>
        <dbReference type="Proteomes" id="UP001495147"/>
    </source>
</evidence>
<feature type="transmembrane region" description="Helical" evidence="1">
    <location>
        <begin position="97"/>
        <end position="114"/>
    </location>
</feature>
<organism evidence="2 3">
    <name type="scientific">Roseateles paludis</name>
    <dbReference type="NCBI Taxonomy" id="3145238"/>
    <lineage>
        <taxon>Bacteria</taxon>
        <taxon>Pseudomonadati</taxon>
        <taxon>Pseudomonadota</taxon>
        <taxon>Betaproteobacteria</taxon>
        <taxon>Burkholderiales</taxon>
        <taxon>Sphaerotilaceae</taxon>
        <taxon>Roseateles</taxon>
    </lineage>
</organism>
<dbReference type="Proteomes" id="UP001495147">
    <property type="component" value="Unassembled WGS sequence"/>
</dbReference>
<sequence>MEKSAARSSIESTTESAAAAAEMALSASPAPRLRELPIVFTASGSEYFRIWAVNLLLILMSGGLYLPFAKQRRIRYFYANTLIEGEALAFHGDSWRMFRGFVIVVALMAVYSLTSNFSPAVAIPAFLLLCAVWPAMWRAAMQFRLGNTSWRGLRFGFHGSLAGAYRAFLPIYVPALLVTALTPDDPKAPLSWQTGLYYLAMAASILMLPWATALMRRYQHQNFSLAGERSGLSLNTRAIYFIGWKTLWLTVGLFIVTLMLTFVLGGLLALATSGKIDAPGNGQLYGLIWLGLTYLLGGSVVLAYHASRVQNLVWTNTKSASLSFESTLTGLPWLTLKNWVLIVLTLGLYRPFAVVATVRLRLHSVRIETRTDPESWQAQPTTAMQDASGEVAGDFFGVDVGL</sequence>
<keyword evidence="1" id="KW-0472">Membrane</keyword>
<accession>A0ABV0G704</accession>
<dbReference type="EMBL" id="JBDPZD010000008">
    <property type="protein sequence ID" value="MEO3693528.1"/>
    <property type="molecule type" value="Genomic_DNA"/>
</dbReference>
<evidence type="ECO:0000256" key="1">
    <source>
        <dbReference type="SAM" id="Phobius"/>
    </source>
</evidence>
<evidence type="ECO:0000313" key="2">
    <source>
        <dbReference type="EMBL" id="MEO3693528.1"/>
    </source>
</evidence>